<gene>
    <name evidence="1" type="ORF">HXA33_07630</name>
</gene>
<dbReference type="RefSeq" id="WP_257821031.1">
    <property type="nucleotide sequence ID" value="NZ_JABXYM010000001.1"/>
</dbReference>
<sequence length="75" mass="8634">MEGVLKRSVEMASPVEMIYMSNKGLVTKRTLTIHKITNNSVTGFCHLRKQIRHFKKQNILSVMPITVKRQSKSSF</sequence>
<keyword evidence="2" id="KW-1185">Reference proteome</keyword>
<dbReference type="EMBL" id="JABXYM010000001">
    <property type="protein sequence ID" value="MCR6096420.1"/>
    <property type="molecule type" value="Genomic_DNA"/>
</dbReference>
<dbReference type="AlphaFoldDB" id="A0A9Q4FX04"/>
<organism evidence="1 2">
    <name type="scientific">Salipaludibacillus agaradhaerens</name>
    <name type="common">Bacillus agaradhaerens</name>
    <dbReference type="NCBI Taxonomy" id="76935"/>
    <lineage>
        <taxon>Bacteria</taxon>
        <taxon>Bacillati</taxon>
        <taxon>Bacillota</taxon>
        <taxon>Bacilli</taxon>
        <taxon>Bacillales</taxon>
        <taxon>Bacillaceae</taxon>
    </lineage>
</organism>
<comment type="caution">
    <text evidence="1">The sequence shown here is derived from an EMBL/GenBank/DDBJ whole genome shotgun (WGS) entry which is preliminary data.</text>
</comment>
<name>A0A9Q4FX04_SALAG</name>
<evidence type="ECO:0000313" key="1">
    <source>
        <dbReference type="EMBL" id="MCR6096420.1"/>
    </source>
</evidence>
<dbReference type="Proteomes" id="UP001057753">
    <property type="component" value="Unassembled WGS sequence"/>
</dbReference>
<protein>
    <submittedName>
        <fullName evidence="1">Uncharacterized protein</fullName>
    </submittedName>
</protein>
<proteinExistence type="predicted"/>
<accession>A0A9Q4FX04</accession>
<evidence type="ECO:0000313" key="2">
    <source>
        <dbReference type="Proteomes" id="UP001057753"/>
    </source>
</evidence>
<reference evidence="1" key="1">
    <citation type="submission" date="2020-06" db="EMBL/GenBank/DDBJ databases">
        <title>Insight into the genomes of haloalkaliphilic bacilli from Kenyan soda lakes.</title>
        <authorList>
            <person name="Mwirichia R."/>
            <person name="Villamizar G.C."/>
            <person name="Poehlein A."/>
            <person name="Mugweru J."/>
            <person name="Kipnyargis A."/>
            <person name="Kiplimo D."/>
            <person name="Orwa P."/>
            <person name="Daniel R."/>
        </authorList>
    </citation>
    <scope>NUCLEOTIDE SEQUENCE</scope>
    <source>
        <strain evidence="1">B1096_S55</strain>
    </source>
</reference>